<sequence>MMTLPILALPDFNLCFEIETEAFGYGDVKKYCDEYLICQRNKTLALSPVGLLMPLEIPPLEIPDATWSDISMDFIEGLLKVVGWEVILVMVDKLRLKLNRSSTYHPQADGQTKVVNRGIEAYLRCFRGEKSKEWVKWLH</sequence>
<evidence type="ECO:0000313" key="2">
    <source>
        <dbReference type="EMBL" id="TYK16073.1"/>
    </source>
</evidence>
<dbReference type="Proteomes" id="UP000321947">
    <property type="component" value="Unassembled WGS sequence"/>
</dbReference>
<reference evidence="3 4" key="1">
    <citation type="submission" date="2019-08" db="EMBL/GenBank/DDBJ databases">
        <title>Draft genome sequences of two oriental melons (Cucumis melo L. var makuwa).</title>
        <authorList>
            <person name="Kwon S.-Y."/>
        </authorList>
    </citation>
    <scope>NUCLEOTIDE SEQUENCE [LARGE SCALE GENOMIC DNA]</scope>
    <source>
        <strain evidence="4">cv. Chang Bougi</strain>
        <strain evidence="3">cv. SW 3</strain>
        <tissue evidence="1">Leaf</tissue>
    </source>
</reference>
<dbReference type="AlphaFoldDB" id="A0A5A7TI20"/>
<comment type="caution">
    <text evidence="1">The sequence shown here is derived from an EMBL/GenBank/DDBJ whole genome shotgun (WGS) entry which is preliminary data.</text>
</comment>
<protein>
    <submittedName>
        <fullName evidence="1">Ty3-gypsy retrotransposon protein</fullName>
    </submittedName>
</protein>
<dbReference type="EMBL" id="SSTE01016683">
    <property type="protein sequence ID" value="KAA0041277.1"/>
    <property type="molecule type" value="Genomic_DNA"/>
</dbReference>
<dbReference type="Gene3D" id="3.30.420.10">
    <property type="entry name" value="Ribonuclease H-like superfamily/Ribonuclease H"/>
    <property type="match status" value="1"/>
</dbReference>
<dbReference type="InterPro" id="IPR012337">
    <property type="entry name" value="RNaseH-like_sf"/>
</dbReference>
<evidence type="ECO:0000313" key="3">
    <source>
        <dbReference type="Proteomes" id="UP000321393"/>
    </source>
</evidence>
<dbReference type="STRING" id="1194695.A0A5A7TI20"/>
<evidence type="ECO:0000313" key="4">
    <source>
        <dbReference type="Proteomes" id="UP000321947"/>
    </source>
</evidence>
<dbReference type="Proteomes" id="UP000321393">
    <property type="component" value="Unassembled WGS sequence"/>
</dbReference>
<dbReference type="InterPro" id="IPR036397">
    <property type="entry name" value="RNaseH_sf"/>
</dbReference>
<dbReference type="SUPFAM" id="SSF53098">
    <property type="entry name" value="Ribonuclease H-like"/>
    <property type="match status" value="1"/>
</dbReference>
<evidence type="ECO:0000313" key="1">
    <source>
        <dbReference type="EMBL" id="KAA0041277.1"/>
    </source>
</evidence>
<dbReference type="PANTHER" id="PTHR35046">
    <property type="entry name" value="ZINC KNUCKLE (CCHC-TYPE) FAMILY PROTEIN"/>
    <property type="match status" value="1"/>
</dbReference>
<gene>
    <name evidence="2" type="ORF">E5676_scaffold32G00920</name>
    <name evidence="1" type="ORF">E6C27_scaffold128G002650</name>
</gene>
<organism evidence="1 3">
    <name type="scientific">Cucumis melo var. makuwa</name>
    <name type="common">Oriental melon</name>
    <dbReference type="NCBI Taxonomy" id="1194695"/>
    <lineage>
        <taxon>Eukaryota</taxon>
        <taxon>Viridiplantae</taxon>
        <taxon>Streptophyta</taxon>
        <taxon>Embryophyta</taxon>
        <taxon>Tracheophyta</taxon>
        <taxon>Spermatophyta</taxon>
        <taxon>Magnoliopsida</taxon>
        <taxon>eudicotyledons</taxon>
        <taxon>Gunneridae</taxon>
        <taxon>Pentapetalae</taxon>
        <taxon>rosids</taxon>
        <taxon>fabids</taxon>
        <taxon>Cucurbitales</taxon>
        <taxon>Cucurbitaceae</taxon>
        <taxon>Benincaseae</taxon>
        <taxon>Cucumis</taxon>
    </lineage>
</organism>
<dbReference type="GO" id="GO:0003676">
    <property type="term" value="F:nucleic acid binding"/>
    <property type="evidence" value="ECO:0007669"/>
    <property type="project" value="InterPro"/>
</dbReference>
<dbReference type="EMBL" id="SSTD01008349">
    <property type="protein sequence ID" value="TYK16073.1"/>
    <property type="molecule type" value="Genomic_DNA"/>
</dbReference>
<dbReference type="PANTHER" id="PTHR35046:SF9">
    <property type="entry name" value="RNA-DIRECTED DNA POLYMERASE"/>
    <property type="match status" value="1"/>
</dbReference>
<proteinExistence type="predicted"/>
<dbReference type="OrthoDB" id="10678470at2759"/>
<name>A0A5A7TI20_CUCMM</name>
<accession>A0A5A7TI20</accession>